<keyword evidence="1" id="KW-0812">Transmembrane</keyword>
<comment type="caution">
    <text evidence="2">The sequence shown here is derived from an EMBL/GenBank/DDBJ whole genome shotgun (WGS) entry which is preliminary data.</text>
</comment>
<organism evidence="2 3">
    <name type="scientific">Lasiodiplodia theobromae</name>
    <dbReference type="NCBI Taxonomy" id="45133"/>
    <lineage>
        <taxon>Eukaryota</taxon>
        <taxon>Fungi</taxon>
        <taxon>Dikarya</taxon>
        <taxon>Ascomycota</taxon>
        <taxon>Pezizomycotina</taxon>
        <taxon>Dothideomycetes</taxon>
        <taxon>Dothideomycetes incertae sedis</taxon>
        <taxon>Botryosphaeriales</taxon>
        <taxon>Botryosphaeriaceae</taxon>
        <taxon>Lasiodiplodia</taxon>
    </lineage>
</organism>
<protein>
    <submittedName>
        <fullName evidence="2">Uncharacterized protein</fullName>
    </submittedName>
</protein>
<dbReference type="EMBL" id="VCHE01000136">
    <property type="protein sequence ID" value="KAB2570457.1"/>
    <property type="molecule type" value="Genomic_DNA"/>
</dbReference>
<evidence type="ECO:0000256" key="1">
    <source>
        <dbReference type="SAM" id="Phobius"/>
    </source>
</evidence>
<keyword evidence="1" id="KW-0472">Membrane</keyword>
<dbReference type="PANTHER" id="PTHR35394:SF5">
    <property type="entry name" value="DUF3176 DOMAIN-CONTAINING PROTEIN"/>
    <property type="match status" value="1"/>
</dbReference>
<feature type="transmembrane region" description="Helical" evidence="1">
    <location>
        <begin position="203"/>
        <end position="226"/>
    </location>
</feature>
<accession>A0A5N5CYL6</accession>
<dbReference type="OrthoDB" id="5242705at2759"/>
<keyword evidence="1" id="KW-1133">Transmembrane helix</keyword>
<sequence>MADSTNLVSSNVSHGEKLDSWAPFPELARASIVQMSQSGPDPGTWEATECLIEWCAKLYRNPTVTDGNVQPLSTDPIPFRTPSNGYSYDDLYGPGGHEHPSFAITPAAADSLPSTLPPFDSNRFDVSVGDHEIIRSFVRRMLNFTFVNQDQLTVASAFAYGVDVAALMGNMTDSLTNLIRTGPNATVVEGVVLRPETFISVQWAWLALPIALVLLSAAFLVATLLVSRRHSVPLWKSGLLPYIFHNGLAGEWKEEERRAIYEGRVNKRPEMERRARGIGAKLTRSEEGETRLVRI</sequence>
<dbReference type="AlphaFoldDB" id="A0A5N5CYL6"/>
<reference evidence="2 3" key="1">
    <citation type="journal article" date="2019" name="Sci. Rep.">
        <title>A multi-omics analysis of the grapevine pathogen Lasiodiplodia theobromae reveals that temperature affects the expression of virulence- and pathogenicity-related genes.</title>
        <authorList>
            <person name="Felix C."/>
            <person name="Meneses R."/>
            <person name="Goncalves M.F.M."/>
            <person name="Tilleman L."/>
            <person name="Duarte A.S."/>
            <person name="Jorrin-Novo J.V."/>
            <person name="Van de Peer Y."/>
            <person name="Deforce D."/>
            <person name="Van Nieuwerburgh F."/>
            <person name="Esteves A.C."/>
            <person name="Alves A."/>
        </authorList>
    </citation>
    <scope>NUCLEOTIDE SEQUENCE [LARGE SCALE GENOMIC DNA]</scope>
    <source>
        <strain evidence="2 3">LA-SOL3</strain>
    </source>
</reference>
<gene>
    <name evidence="2" type="ORF">DBV05_g10883</name>
</gene>
<dbReference type="PANTHER" id="PTHR35394">
    <property type="entry name" value="DUF3176 DOMAIN-CONTAINING PROTEIN"/>
    <property type="match status" value="1"/>
</dbReference>
<dbReference type="Proteomes" id="UP000325902">
    <property type="component" value="Unassembled WGS sequence"/>
</dbReference>
<name>A0A5N5CYL6_9PEZI</name>
<evidence type="ECO:0000313" key="3">
    <source>
        <dbReference type="Proteomes" id="UP000325902"/>
    </source>
</evidence>
<evidence type="ECO:0000313" key="2">
    <source>
        <dbReference type="EMBL" id="KAB2570457.1"/>
    </source>
</evidence>
<keyword evidence="3" id="KW-1185">Reference proteome</keyword>
<proteinExistence type="predicted"/>